<evidence type="ECO:0000313" key="9">
    <source>
        <dbReference type="Proteomes" id="UP000503447"/>
    </source>
</evidence>
<dbReference type="EMBL" id="CP053452">
    <property type="protein sequence ID" value="QJW94926.1"/>
    <property type="molecule type" value="Genomic_DNA"/>
</dbReference>
<dbReference type="SMART" id="SM00220">
    <property type="entry name" value="S_TKc"/>
    <property type="match status" value="1"/>
</dbReference>
<keyword evidence="4 5" id="KW-0067">ATP-binding</keyword>
<keyword evidence="2 5" id="KW-0547">Nucleotide-binding</keyword>
<dbReference type="InterPro" id="IPR017441">
    <property type="entry name" value="Protein_kinase_ATP_BS"/>
</dbReference>
<dbReference type="PROSITE" id="PS00108">
    <property type="entry name" value="PROTEIN_KINASE_ST"/>
    <property type="match status" value="1"/>
</dbReference>
<feature type="region of interest" description="Disordered" evidence="6">
    <location>
        <begin position="356"/>
        <end position="402"/>
    </location>
</feature>
<evidence type="ECO:0000256" key="3">
    <source>
        <dbReference type="ARBA" id="ARBA00022777"/>
    </source>
</evidence>
<reference evidence="9" key="1">
    <citation type="submission" date="2020-05" db="EMBL/GenBank/DDBJ databases">
        <title>Frigoriglobus tundricola gen. nov., sp. nov., a psychrotolerant cellulolytic planctomycete of the family Gemmataceae with two divergent copies of 16S rRNA gene.</title>
        <authorList>
            <person name="Kulichevskaya I.S."/>
            <person name="Ivanova A.A."/>
            <person name="Naumoff D.G."/>
            <person name="Beletsky A.V."/>
            <person name="Rijpstra W.I.C."/>
            <person name="Sinninghe Damste J.S."/>
            <person name="Mardanov A.V."/>
            <person name="Ravin N.V."/>
            <person name="Dedysh S.N."/>
        </authorList>
    </citation>
    <scope>NUCLEOTIDE SEQUENCE [LARGE SCALE GENOMIC DNA]</scope>
    <source>
        <strain evidence="9">PL17</strain>
    </source>
</reference>
<evidence type="ECO:0000313" key="8">
    <source>
        <dbReference type="EMBL" id="QJW94926.1"/>
    </source>
</evidence>
<evidence type="ECO:0000256" key="4">
    <source>
        <dbReference type="ARBA" id="ARBA00022840"/>
    </source>
</evidence>
<evidence type="ECO:0000256" key="2">
    <source>
        <dbReference type="ARBA" id="ARBA00022741"/>
    </source>
</evidence>
<sequence length="402" mass="42120">MDEQSLFVAALQLPPDQRAAYLDGVCAGNRPLRVRLERLLSADGHGLGILDRCTVVAPGTHRSVPLAPGQVFAEHYRLTRKLGEGGMGEVWAADQTAPVLRPVALKFLHNRYDPRSTAAARFLAEARITARLQHPGIPPVHHVDEAPSGRPFLVMKLIAGRTLDRLLVEQGTGSALWLGVFEAICQAVGYAHAQGVIHRDLKPSNVMVGAFGEVLVMDWGLAKVLGPGPDAPPAGADGESDPAVQPAAGTLEALTRTGLAMGTPAYMAPEQAAGQWDAVDSRSDVFGLGAILCALLTGRPPEPVTLTPAPTGAAEKTFARLAESPAPPELIALCRRCLAAEPADRPADGATVAAAVAELRAGPRNGRGKPNSNAPGPRSTPPNSESGAGWPFSAPGRWRSSF</sequence>
<organism evidence="8 9">
    <name type="scientific">Frigoriglobus tundricola</name>
    <dbReference type="NCBI Taxonomy" id="2774151"/>
    <lineage>
        <taxon>Bacteria</taxon>
        <taxon>Pseudomonadati</taxon>
        <taxon>Planctomycetota</taxon>
        <taxon>Planctomycetia</taxon>
        <taxon>Gemmatales</taxon>
        <taxon>Gemmataceae</taxon>
        <taxon>Frigoriglobus</taxon>
    </lineage>
</organism>
<accession>A0A6M5YNM0</accession>
<dbReference type="InterPro" id="IPR000719">
    <property type="entry name" value="Prot_kinase_dom"/>
</dbReference>
<feature type="binding site" evidence="5">
    <location>
        <position position="106"/>
    </location>
    <ligand>
        <name>ATP</name>
        <dbReference type="ChEBI" id="CHEBI:30616"/>
    </ligand>
</feature>
<keyword evidence="9" id="KW-1185">Reference proteome</keyword>
<dbReference type="KEGG" id="ftj:FTUN_2452"/>
<dbReference type="InterPro" id="IPR008271">
    <property type="entry name" value="Ser/Thr_kinase_AS"/>
</dbReference>
<evidence type="ECO:0000256" key="5">
    <source>
        <dbReference type="PROSITE-ProRule" id="PRU10141"/>
    </source>
</evidence>
<dbReference type="InterPro" id="IPR011009">
    <property type="entry name" value="Kinase-like_dom_sf"/>
</dbReference>
<dbReference type="Pfam" id="PF00069">
    <property type="entry name" value="Pkinase"/>
    <property type="match status" value="1"/>
</dbReference>
<dbReference type="SUPFAM" id="SSF56112">
    <property type="entry name" value="Protein kinase-like (PK-like)"/>
    <property type="match status" value="1"/>
</dbReference>
<dbReference type="AlphaFoldDB" id="A0A6M5YNM0"/>
<dbReference type="PANTHER" id="PTHR43289">
    <property type="entry name" value="MITOGEN-ACTIVATED PROTEIN KINASE KINASE KINASE 20-RELATED"/>
    <property type="match status" value="1"/>
</dbReference>
<dbReference type="PROSITE" id="PS50011">
    <property type="entry name" value="PROTEIN_KINASE_DOM"/>
    <property type="match status" value="1"/>
</dbReference>
<feature type="domain" description="Protein kinase" evidence="7">
    <location>
        <begin position="76"/>
        <end position="359"/>
    </location>
</feature>
<dbReference type="PANTHER" id="PTHR43289:SF6">
    <property type="entry name" value="SERINE_THREONINE-PROTEIN KINASE NEKL-3"/>
    <property type="match status" value="1"/>
</dbReference>
<gene>
    <name evidence="8" type="ORF">FTUN_2452</name>
</gene>
<dbReference type="Gene3D" id="1.10.510.10">
    <property type="entry name" value="Transferase(Phosphotransferase) domain 1"/>
    <property type="match status" value="1"/>
</dbReference>
<protein>
    <recommendedName>
        <fullName evidence="7">Protein kinase domain-containing protein</fullName>
    </recommendedName>
</protein>
<dbReference type="GO" id="GO:0005524">
    <property type="term" value="F:ATP binding"/>
    <property type="evidence" value="ECO:0007669"/>
    <property type="project" value="UniProtKB-UniRule"/>
</dbReference>
<name>A0A6M5YNM0_9BACT</name>
<keyword evidence="3" id="KW-0418">Kinase</keyword>
<evidence type="ECO:0000256" key="1">
    <source>
        <dbReference type="ARBA" id="ARBA00022679"/>
    </source>
</evidence>
<dbReference type="Proteomes" id="UP000503447">
    <property type="component" value="Chromosome"/>
</dbReference>
<evidence type="ECO:0000259" key="7">
    <source>
        <dbReference type="PROSITE" id="PS50011"/>
    </source>
</evidence>
<dbReference type="RefSeq" id="WP_227254848.1">
    <property type="nucleotide sequence ID" value="NZ_CP053452.2"/>
</dbReference>
<dbReference type="Gene3D" id="3.30.200.20">
    <property type="entry name" value="Phosphorylase Kinase, domain 1"/>
    <property type="match status" value="1"/>
</dbReference>
<dbReference type="PROSITE" id="PS00107">
    <property type="entry name" value="PROTEIN_KINASE_ATP"/>
    <property type="match status" value="1"/>
</dbReference>
<dbReference type="CDD" id="cd14014">
    <property type="entry name" value="STKc_PknB_like"/>
    <property type="match status" value="1"/>
</dbReference>
<evidence type="ECO:0000256" key="6">
    <source>
        <dbReference type="SAM" id="MobiDB-lite"/>
    </source>
</evidence>
<proteinExistence type="predicted"/>
<keyword evidence="1" id="KW-0808">Transferase</keyword>
<dbReference type="GO" id="GO:0004674">
    <property type="term" value="F:protein serine/threonine kinase activity"/>
    <property type="evidence" value="ECO:0007669"/>
    <property type="project" value="TreeGrafter"/>
</dbReference>